<evidence type="ECO:0000313" key="3">
    <source>
        <dbReference type="Proteomes" id="UP000681967"/>
    </source>
</evidence>
<dbReference type="Proteomes" id="UP000681967">
    <property type="component" value="Unassembled WGS sequence"/>
</dbReference>
<evidence type="ECO:0000313" key="2">
    <source>
        <dbReference type="EMBL" id="CAF4436229.1"/>
    </source>
</evidence>
<sequence length="71" mass="8332">MPHLRQFYIHIRSIVVSVPHTDTDTIRQSFSHQEQSVDCVLDYFNNDCGQCQIFSLPFIGTRLDFISNRFP</sequence>
<proteinExistence type="predicted"/>
<name>A0A8S2TY50_9BILA</name>
<dbReference type="Proteomes" id="UP000681720">
    <property type="component" value="Unassembled WGS sequence"/>
</dbReference>
<accession>A0A8S2TY50</accession>
<protein>
    <submittedName>
        <fullName evidence="1">Uncharacterized protein</fullName>
    </submittedName>
</protein>
<dbReference type="EMBL" id="CAJOBH010037521">
    <property type="protein sequence ID" value="CAF4310811.1"/>
    <property type="molecule type" value="Genomic_DNA"/>
</dbReference>
<comment type="caution">
    <text evidence="1">The sequence shown here is derived from an EMBL/GenBank/DDBJ whole genome shotgun (WGS) entry which is preliminary data.</text>
</comment>
<dbReference type="AlphaFoldDB" id="A0A8S2TY50"/>
<organism evidence="1 3">
    <name type="scientific">Rotaria magnacalcarata</name>
    <dbReference type="NCBI Taxonomy" id="392030"/>
    <lineage>
        <taxon>Eukaryota</taxon>
        <taxon>Metazoa</taxon>
        <taxon>Spiralia</taxon>
        <taxon>Gnathifera</taxon>
        <taxon>Rotifera</taxon>
        <taxon>Eurotatoria</taxon>
        <taxon>Bdelloidea</taxon>
        <taxon>Philodinida</taxon>
        <taxon>Philodinidae</taxon>
        <taxon>Rotaria</taxon>
    </lineage>
</organism>
<feature type="non-terminal residue" evidence="1">
    <location>
        <position position="71"/>
    </location>
</feature>
<dbReference type="EMBL" id="CAJOBJ010065343">
    <property type="protein sequence ID" value="CAF4436229.1"/>
    <property type="molecule type" value="Genomic_DNA"/>
</dbReference>
<evidence type="ECO:0000313" key="1">
    <source>
        <dbReference type="EMBL" id="CAF4310811.1"/>
    </source>
</evidence>
<reference evidence="1" key="1">
    <citation type="submission" date="2021-02" db="EMBL/GenBank/DDBJ databases">
        <authorList>
            <person name="Nowell W R."/>
        </authorList>
    </citation>
    <scope>NUCLEOTIDE SEQUENCE</scope>
</reference>
<gene>
    <name evidence="1" type="ORF">BYL167_LOCUS27872</name>
    <name evidence="2" type="ORF">GIL414_LOCUS31758</name>
</gene>